<evidence type="ECO:0000256" key="2">
    <source>
        <dbReference type="SAM" id="SignalP"/>
    </source>
</evidence>
<evidence type="ECO:0000313" key="4">
    <source>
        <dbReference type="Proteomes" id="UP000676194"/>
    </source>
</evidence>
<evidence type="ECO:0000256" key="1">
    <source>
        <dbReference type="SAM" id="MobiDB-lite"/>
    </source>
</evidence>
<feature type="chain" id="PRO_5034624987" description="Lipoprotein" evidence="2">
    <location>
        <begin position="32"/>
        <end position="222"/>
    </location>
</feature>
<dbReference type="KEGG" id="tsph:KIH39_10800"/>
<feature type="region of interest" description="Disordered" evidence="1">
    <location>
        <begin position="36"/>
        <end position="55"/>
    </location>
</feature>
<reference evidence="3" key="1">
    <citation type="submission" date="2021-05" db="EMBL/GenBank/DDBJ databases">
        <title>Complete genome sequence of the cellulolytic planctomycete Telmatocola sphagniphila SP2T and characterization of the first cellulase from planctomycetes.</title>
        <authorList>
            <person name="Rakitin A.L."/>
            <person name="Beletsky A.V."/>
            <person name="Naumoff D.G."/>
            <person name="Kulichevskaya I.S."/>
            <person name="Mardanov A.V."/>
            <person name="Ravin N.V."/>
            <person name="Dedysh S.N."/>
        </authorList>
    </citation>
    <scope>NUCLEOTIDE SEQUENCE</scope>
    <source>
        <strain evidence="3">SP2T</strain>
    </source>
</reference>
<organism evidence="3 4">
    <name type="scientific">Telmatocola sphagniphila</name>
    <dbReference type="NCBI Taxonomy" id="1123043"/>
    <lineage>
        <taxon>Bacteria</taxon>
        <taxon>Pseudomonadati</taxon>
        <taxon>Planctomycetota</taxon>
        <taxon>Planctomycetia</taxon>
        <taxon>Gemmatales</taxon>
        <taxon>Gemmataceae</taxon>
    </lineage>
</organism>
<dbReference type="Proteomes" id="UP000676194">
    <property type="component" value="Chromosome"/>
</dbReference>
<feature type="signal peptide" evidence="2">
    <location>
        <begin position="1"/>
        <end position="31"/>
    </location>
</feature>
<protein>
    <recommendedName>
        <fullName evidence="5">Lipoprotein</fullName>
    </recommendedName>
</protein>
<evidence type="ECO:0008006" key="5">
    <source>
        <dbReference type="Google" id="ProtNLM"/>
    </source>
</evidence>
<dbReference type="AlphaFoldDB" id="A0A8E6B9S8"/>
<accession>A0A8E6B9S8</accession>
<dbReference type="RefSeq" id="WP_213499336.1">
    <property type="nucleotide sequence ID" value="NZ_CP074694.1"/>
</dbReference>
<proteinExistence type="predicted"/>
<name>A0A8E6B9S8_9BACT</name>
<dbReference type="EMBL" id="CP074694">
    <property type="protein sequence ID" value="QVL34366.1"/>
    <property type="molecule type" value="Genomic_DNA"/>
</dbReference>
<keyword evidence="2" id="KW-0732">Signal</keyword>
<keyword evidence="4" id="KW-1185">Reference proteome</keyword>
<gene>
    <name evidence="3" type="ORF">KIH39_10800</name>
</gene>
<dbReference type="PROSITE" id="PS51257">
    <property type="entry name" value="PROKAR_LIPOPROTEIN"/>
    <property type="match status" value="1"/>
</dbReference>
<sequence length="222" mass="24585">MEPLVKLKSMDRRTACLALAAVPLWMTGCLSAPKTEKAAQASTSTSEYKKPSEDGRMTATWSNRITLAPDPLSGGTLNVGLLGRVYLFKNGYGVPYVSEGLLVIDLFDHTPNPGNPEPRHLEQWRFDETVLPKFEKKDFVGPGYSMYLPWSTYTPDMSKILLQARWCSKDGKSVYFTQSDLITLDHTAVKEYANSHHALPSTGAKPELIDSKNAVVKTNSKS</sequence>
<evidence type="ECO:0000313" key="3">
    <source>
        <dbReference type="EMBL" id="QVL34366.1"/>
    </source>
</evidence>